<feature type="region of interest" description="Disordered" evidence="1">
    <location>
        <begin position="1"/>
        <end position="23"/>
    </location>
</feature>
<dbReference type="Proteomes" id="UP000254939">
    <property type="component" value="Unassembled WGS sequence"/>
</dbReference>
<protein>
    <submittedName>
        <fullName evidence="2">Uncharacterized protein</fullName>
    </submittedName>
</protein>
<dbReference type="EMBL" id="NAAC01000049">
    <property type="protein sequence ID" value="RDJ01941.1"/>
    <property type="molecule type" value="Genomic_DNA"/>
</dbReference>
<proteinExistence type="predicted"/>
<organism evidence="2 3">
    <name type="scientific">Rhizobium grahamii</name>
    <dbReference type="NCBI Taxonomy" id="1120045"/>
    <lineage>
        <taxon>Bacteria</taxon>
        <taxon>Pseudomonadati</taxon>
        <taxon>Pseudomonadota</taxon>
        <taxon>Alphaproteobacteria</taxon>
        <taxon>Hyphomicrobiales</taxon>
        <taxon>Rhizobiaceae</taxon>
        <taxon>Rhizobium/Agrobacterium group</taxon>
        <taxon>Rhizobium</taxon>
    </lineage>
</organism>
<sequence>MPDKLAAIPLGPELAEERRDDNGRGLAAASAKVRQIRNVARPYCVPQQRQPLFGEGEQAQALGTRATEAQRRQSADQPARDAAYAAEL</sequence>
<gene>
    <name evidence="2" type="ORF">B5K06_32680</name>
</gene>
<reference evidence="2 3" key="1">
    <citation type="submission" date="2017-03" db="EMBL/GenBank/DDBJ databases">
        <title>Genome analysis of Rhizobial strains effectives or ineffectives for nitrogen fixation isolated from bean seeds.</title>
        <authorList>
            <person name="Peralta H."/>
            <person name="Aguilar-Vera A."/>
            <person name="Mora Y."/>
            <person name="Vargas-Lagunas C."/>
            <person name="Girard L."/>
            <person name="Mora J."/>
        </authorList>
    </citation>
    <scope>NUCLEOTIDE SEQUENCE [LARGE SCALE GENOMIC DNA]</scope>
    <source>
        <strain evidence="2 3">CCGM3</strain>
    </source>
</reference>
<evidence type="ECO:0000313" key="3">
    <source>
        <dbReference type="Proteomes" id="UP000254939"/>
    </source>
</evidence>
<feature type="region of interest" description="Disordered" evidence="1">
    <location>
        <begin position="50"/>
        <end position="88"/>
    </location>
</feature>
<name>A0A370KE63_9HYPH</name>
<comment type="caution">
    <text evidence="2">The sequence shown here is derived from an EMBL/GenBank/DDBJ whole genome shotgun (WGS) entry which is preliminary data.</text>
</comment>
<evidence type="ECO:0000256" key="1">
    <source>
        <dbReference type="SAM" id="MobiDB-lite"/>
    </source>
</evidence>
<feature type="compositionally biased region" description="Low complexity" evidence="1">
    <location>
        <begin position="75"/>
        <end position="88"/>
    </location>
</feature>
<dbReference type="AlphaFoldDB" id="A0A370KE63"/>
<evidence type="ECO:0000313" key="2">
    <source>
        <dbReference type="EMBL" id="RDJ01941.1"/>
    </source>
</evidence>
<accession>A0A370KE63</accession>